<keyword evidence="7 9" id="KW-0472">Membrane</keyword>
<dbReference type="Gene3D" id="3.30.465.10">
    <property type="match status" value="1"/>
</dbReference>
<dbReference type="InterPro" id="IPR044751">
    <property type="entry name" value="Ion_transp-like_CBS"/>
</dbReference>
<dbReference type="Pfam" id="PF01595">
    <property type="entry name" value="CNNM"/>
    <property type="match status" value="1"/>
</dbReference>
<evidence type="ECO:0000256" key="7">
    <source>
        <dbReference type="ARBA" id="ARBA00023136"/>
    </source>
</evidence>
<dbReference type="SUPFAM" id="SSF54631">
    <property type="entry name" value="CBS-domain pair"/>
    <property type="match status" value="1"/>
</dbReference>
<comment type="caution">
    <text evidence="13">The sequence shown here is derived from an EMBL/GenBank/DDBJ whole genome shotgun (WGS) entry which is preliminary data.</text>
</comment>
<dbReference type="Gene3D" id="3.10.580.10">
    <property type="entry name" value="CBS-domain"/>
    <property type="match status" value="1"/>
</dbReference>
<dbReference type="InterPro" id="IPR046342">
    <property type="entry name" value="CBS_dom_sf"/>
</dbReference>
<evidence type="ECO:0000256" key="1">
    <source>
        <dbReference type="ARBA" id="ARBA00004651"/>
    </source>
</evidence>
<evidence type="ECO:0000256" key="5">
    <source>
        <dbReference type="ARBA" id="ARBA00022989"/>
    </source>
</evidence>
<evidence type="ECO:0000259" key="11">
    <source>
        <dbReference type="PROSITE" id="PS51371"/>
    </source>
</evidence>
<dbReference type="PROSITE" id="PS51846">
    <property type="entry name" value="CNNM"/>
    <property type="match status" value="1"/>
</dbReference>
<evidence type="ECO:0000259" key="12">
    <source>
        <dbReference type="PROSITE" id="PS51846"/>
    </source>
</evidence>
<keyword evidence="2" id="KW-1003">Cell membrane</keyword>
<feature type="domain" description="CNNM transmembrane" evidence="12">
    <location>
        <begin position="1"/>
        <end position="201"/>
    </location>
</feature>
<dbReference type="AlphaFoldDB" id="A0A165L067"/>
<feature type="transmembrane region" description="Helical" evidence="10">
    <location>
        <begin position="104"/>
        <end position="124"/>
    </location>
</feature>
<dbReference type="GO" id="GO:0050660">
    <property type="term" value="F:flavin adenine dinucleotide binding"/>
    <property type="evidence" value="ECO:0007669"/>
    <property type="project" value="InterPro"/>
</dbReference>
<evidence type="ECO:0000256" key="3">
    <source>
        <dbReference type="ARBA" id="ARBA00022692"/>
    </source>
</evidence>
<dbReference type="InterPro" id="IPR016169">
    <property type="entry name" value="FAD-bd_PCMH_sub2"/>
</dbReference>
<evidence type="ECO:0000256" key="6">
    <source>
        <dbReference type="ARBA" id="ARBA00023122"/>
    </source>
</evidence>
<comment type="subcellular location">
    <subcellularLocation>
        <location evidence="1">Cell membrane</location>
        <topology evidence="1">Multi-pass membrane protein</topology>
    </subcellularLocation>
</comment>
<sequence length="454" mass="49397">MPPELLEALILTCLIAANGFFSMAEFAIISSNATRLHELREAGNLSAGTALRLLENPGRFLSAIQVGITLISTFAGAFSGLAFAGPVAAMIAGVPSLAAYAGELAVATVVIGVTFFTLVIGELAPKKIALQHPERIALKIAGAIDMLCRFSAPAITLINGTTNLVLKAIGIESSEKPLVSDEDVMLLIRQGAKKGIFESVEYDMVSRIFRLSDKRASAMMTPRSETDWLDLEKSDGELTGTIMASGRSRFPVGAGSLDHLMGVVRSVDLVSFELGGRGGMREAIRASMKPPLFVPESVPAFHVLELFRKNRVHMALVIDEHGSVEGTITLTDVLESIVGDVPADDLEREEKRILRRSNRTWIIDGLLPVDEFLSTFYLEADDFSGEKEAPYETMGGFMMTRLGEVPAVSDTLRWHNIQFRVIKMNGQRVGRILVEFDNETSEKINRQTGQTGLQ</sequence>
<dbReference type="Pfam" id="PF00571">
    <property type="entry name" value="CBS"/>
    <property type="match status" value="1"/>
</dbReference>
<dbReference type="SUPFAM" id="SSF56176">
    <property type="entry name" value="FAD-binding/transporter-associated domain-like"/>
    <property type="match status" value="1"/>
</dbReference>
<feature type="transmembrane region" description="Helical" evidence="10">
    <location>
        <begin position="60"/>
        <end position="84"/>
    </location>
</feature>
<evidence type="ECO:0000313" key="13">
    <source>
        <dbReference type="EMBL" id="KZK73409.1"/>
    </source>
</evidence>
<organism evidence="13 14">
    <name type="scientific">Pelodictyon luteolum</name>
    <dbReference type="NCBI Taxonomy" id="1100"/>
    <lineage>
        <taxon>Bacteria</taxon>
        <taxon>Pseudomonadati</taxon>
        <taxon>Chlorobiota</taxon>
        <taxon>Chlorobiia</taxon>
        <taxon>Chlorobiales</taxon>
        <taxon>Chlorobiaceae</taxon>
        <taxon>Chlorobium/Pelodictyon group</taxon>
        <taxon>Pelodictyon</taxon>
    </lineage>
</organism>
<dbReference type="InterPro" id="IPR036318">
    <property type="entry name" value="FAD-bd_PCMH-like_sf"/>
</dbReference>
<feature type="domain" description="CBS" evidence="11">
    <location>
        <begin position="287"/>
        <end position="346"/>
    </location>
</feature>
<dbReference type="Proteomes" id="UP000076481">
    <property type="component" value="Unassembled WGS sequence"/>
</dbReference>
<dbReference type="InterPro" id="IPR002550">
    <property type="entry name" value="CNNM"/>
</dbReference>
<dbReference type="SMART" id="SM01091">
    <property type="entry name" value="CorC_HlyC"/>
    <property type="match status" value="1"/>
</dbReference>
<evidence type="ECO:0008006" key="15">
    <source>
        <dbReference type="Google" id="ProtNLM"/>
    </source>
</evidence>
<evidence type="ECO:0000313" key="14">
    <source>
        <dbReference type="Proteomes" id="UP000076481"/>
    </source>
</evidence>
<evidence type="ECO:0000256" key="2">
    <source>
        <dbReference type="ARBA" id="ARBA00022475"/>
    </source>
</evidence>
<dbReference type="PANTHER" id="PTHR43099">
    <property type="entry name" value="UPF0053 PROTEIN YRKA"/>
    <property type="match status" value="1"/>
</dbReference>
<dbReference type="PROSITE" id="PS51371">
    <property type="entry name" value="CBS"/>
    <property type="match status" value="1"/>
</dbReference>
<evidence type="ECO:0000256" key="9">
    <source>
        <dbReference type="PROSITE-ProRule" id="PRU01193"/>
    </source>
</evidence>
<name>A0A165L067_PELLU</name>
<evidence type="ECO:0000256" key="8">
    <source>
        <dbReference type="PROSITE-ProRule" id="PRU00703"/>
    </source>
</evidence>
<keyword evidence="6 8" id="KW-0129">CBS domain</keyword>
<keyword evidence="5 9" id="KW-1133">Transmembrane helix</keyword>
<accession>A0A165L067</accession>
<evidence type="ECO:0000256" key="4">
    <source>
        <dbReference type="ARBA" id="ARBA00022737"/>
    </source>
</evidence>
<dbReference type="EMBL" id="LVWG01000036">
    <property type="protein sequence ID" value="KZK73409.1"/>
    <property type="molecule type" value="Genomic_DNA"/>
</dbReference>
<reference evidence="13 14" key="1">
    <citation type="submission" date="2016-03" db="EMBL/GenBank/DDBJ databases">
        <title>Speciation and ecological success in dimly lit waters: horizontal gene transfer in a green sulfur bacteria bloom unveiled by metagenomic assembly.</title>
        <authorList>
            <person name="Llorens-Mares T."/>
            <person name="Liu Z."/>
            <person name="Allen L.Z."/>
            <person name="Rusch D.B."/>
            <person name="Craig M.T."/>
            <person name="Dupont C.L."/>
            <person name="Bryant D.A."/>
            <person name="Casamayor E.O."/>
        </authorList>
    </citation>
    <scope>NUCLEOTIDE SEQUENCE [LARGE SCALE GENOMIC DNA]</scope>
    <source>
        <strain evidence="13">CIII</strain>
    </source>
</reference>
<keyword evidence="3 9" id="KW-0812">Transmembrane</keyword>
<keyword evidence="4" id="KW-0677">Repeat</keyword>
<dbReference type="RefSeq" id="WP_303682372.1">
    <property type="nucleotide sequence ID" value="NZ_LVWG01000036.1"/>
</dbReference>
<feature type="transmembrane region" description="Helical" evidence="10">
    <location>
        <begin position="6"/>
        <end position="29"/>
    </location>
</feature>
<dbReference type="Pfam" id="PF03471">
    <property type="entry name" value="CorC_HlyC"/>
    <property type="match status" value="1"/>
</dbReference>
<gene>
    <name evidence="13" type="ORF">A3K90_01350</name>
</gene>
<proteinExistence type="predicted"/>
<dbReference type="InterPro" id="IPR000644">
    <property type="entry name" value="CBS_dom"/>
</dbReference>
<dbReference type="InterPro" id="IPR005170">
    <property type="entry name" value="Transptr-assoc_dom"/>
</dbReference>
<protein>
    <recommendedName>
        <fullName evidence="15">Hemolysin</fullName>
    </recommendedName>
</protein>
<evidence type="ECO:0000256" key="10">
    <source>
        <dbReference type="SAM" id="Phobius"/>
    </source>
</evidence>
<dbReference type="PANTHER" id="PTHR43099:SF5">
    <property type="entry name" value="HLYC_CORC FAMILY TRANSPORTER"/>
    <property type="match status" value="1"/>
</dbReference>
<dbReference type="GO" id="GO:0005886">
    <property type="term" value="C:plasma membrane"/>
    <property type="evidence" value="ECO:0007669"/>
    <property type="project" value="UniProtKB-SubCell"/>
</dbReference>
<dbReference type="SMART" id="SM00116">
    <property type="entry name" value="CBS"/>
    <property type="match status" value="1"/>
</dbReference>
<dbReference type="CDD" id="cd04590">
    <property type="entry name" value="CBS_pair_CorC_HlyC_assoc"/>
    <property type="match status" value="1"/>
</dbReference>
<dbReference type="InterPro" id="IPR051676">
    <property type="entry name" value="UPF0053_domain"/>
</dbReference>